<protein>
    <submittedName>
        <fullName evidence="2">Uncharacterized protein</fullName>
    </submittedName>
</protein>
<name>A0A915PZN3_9BILA</name>
<dbReference type="AlphaFoldDB" id="A0A915PZN3"/>
<accession>A0A915PZN3</accession>
<proteinExistence type="predicted"/>
<dbReference type="WBParaSite" id="sdigi.contig4.g513.t1">
    <property type="protein sequence ID" value="sdigi.contig4.g513.t1"/>
    <property type="gene ID" value="sdigi.contig4.g513"/>
</dbReference>
<keyword evidence="1" id="KW-1185">Reference proteome</keyword>
<evidence type="ECO:0000313" key="2">
    <source>
        <dbReference type="WBParaSite" id="sdigi.contig4.g513.t1"/>
    </source>
</evidence>
<evidence type="ECO:0000313" key="1">
    <source>
        <dbReference type="Proteomes" id="UP000887581"/>
    </source>
</evidence>
<sequence length="69" mass="8073">MKKDRRFLTTVEIIRANERPASGGKEKRLMWEETSSCSNQMAFKEGMEHMESEIRGKGEARSFEYATQR</sequence>
<reference evidence="2" key="1">
    <citation type="submission" date="2022-11" db="UniProtKB">
        <authorList>
            <consortium name="WormBaseParasite"/>
        </authorList>
    </citation>
    <scope>IDENTIFICATION</scope>
</reference>
<dbReference type="Proteomes" id="UP000887581">
    <property type="component" value="Unplaced"/>
</dbReference>
<organism evidence="1 2">
    <name type="scientific">Setaria digitata</name>
    <dbReference type="NCBI Taxonomy" id="48799"/>
    <lineage>
        <taxon>Eukaryota</taxon>
        <taxon>Metazoa</taxon>
        <taxon>Ecdysozoa</taxon>
        <taxon>Nematoda</taxon>
        <taxon>Chromadorea</taxon>
        <taxon>Rhabditida</taxon>
        <taxon>Spirurina</taxon>
        <taxon>Spiruromorpha</taxon>
        <taxon>Filarioidea</taxon>
        <taxon>Setariidae</taxon>
        <taxon>Setaria</taxon>
    </lineage>
</organism>